<evidence type="ECO:0000313" key="3">
    <source>
        <dbReference type="EMBL" id="SFT25554.1"/>
    </source>
</evidence>
<keyword evidence="4" id="KW-1185">Reference proteome</keyword>
<feature type="region of interest" description="Disordered" evidence="1">
    <location>
        <begin position="302"/>
        <end position="372"/>
    </location>
</feature>
<evidence type="ECO:0000259" key="2">
    <source>
        <dbReference type="Pfam" id="PF03432"/>
    </source>
</evidence>
<feature type="compositionally biased region" description="Polar residues" evidence="1">
    <location>
        <begin position="327"/>
        <end position="341"/>
    </location>
</feature>
<dbReference type="Proteomes" id="UP000182827">
    <property type="component" value="Unassembled WGS sequence"/>
</dbReference>
<feature type="region of interest" description="Disordered" evidence="1">
    <location>
        <begin position="630"/>
        <end position="652"/>
    </location>
</feature>
<evidence type="ECO:0000256" key="1">
    <source>
        <dbReference type="SAM" id="MobiDB-lite"/>
    </source>
</evidence>
<gene>
    <name evidence="3" type="ORF">SAMN05444586_10693</name>
</gene>
<feature type="compositionally biased region" description="Basic and acidic residues" evidence="1">
    <location>
        <begin position="630"/>
        <end position="646"/>
    </location>
</feature>
<dbReference type="AlphaFoldDB" id="A0A1I6WIZ9"/>
<dbReference type="Pfam" id="PF03432">
    <property type="entry name" value="Relaxase"/>
    <property type="match status" value="1"/>
</dbReference>
<name>A0A1I6WIZ9_9GAMM</name>
<proteinExistence type="predicted"/>
<reference evidence="4" key="1">
    <citation type="submission" date="2016-10" db="EMBL/GenBank/DDBJ databases">
        <authorList>
            <person name="Varghese N."/>
            <person name="Submissions S."/>
        </authorList>
    </citation>
    <scope>NUCLEOTIDE SEQUENCE [LARGE SCALE GENOMIC DNA]</scope>
    <source>
        <strain evidence="4">ANC 5076</strain>
    </source>
</reference>
<sequence>MYIKFLKHGKGDPTKAASYLIAELDHLNRPRPAVQILRGDPHTFTAIAESIENEWKYTSGVIAWSKDDAPTNEEISEVLDGFEKHAFAGLQPHQYHFTAVLHEEDDGSKHVHFLVPRIELETGKALNIAPPGHDKYFDPLRDYFNYSKGWSRPDDPTLQHDTQTPDHAHFQDVAAIRAGLKGKAVNDIREVVGSLIEQRIYFDFIKDRTDVLDAVSELGEVTRISDKFISLKLDGADKAIRLKGAFYESEFSVESYFENRTRETIDARASRENRFIPEEHKKLAEQLEKRFTELAGGRSKYNEGRYQSLERSQTEPKFSPNRESEFSRTFTAANGRNSQPFEPTGRAARAVKSPISSIEQHEPRNSRNSQDQENPFYIKYSFSFDSSYFAYIEYCSRLRKQEQIQRHKRDAEQSRLSEITRRKHVHNGMWGETVRRVRPERKRELRTGQWDETAWNSKGGALNESRSAVIENYRRTAESIEATTARARESTTTHSAAIIDHRAAQELRQRVSAALELGSERKRESSQINQGFTETTAFAVSIYKLGEELKSIFADTFRETGGRIRDRDQYQTVVSGNSIESCADRDREADRTISNADHRENALSRAVSTKISGIDPSLIRQALETLEKRREQRFQQENVHKNDRGYDSPSPF</sequence>
<accession>A0A1I6WIZ9</accession>
<dbReference type="EMBL" id="FOZU01000069">
    <property type="protein sequence ID" value="SFT25554.1"/>
    <property type="molecule type" value="Genomic_DNA"/>
</dbReference>
<dbReference type="RefSeq" id="WP_074947930.1">
    <property type="nucleotide sequence ID" value="NZ_FOZU01000069.1"/>
</dbReference>
<dbReference type="InterPro" id="IPR005094">
    <property type="entry name" value="Endonuclease_MobA/VirD2"/>
</dbReference>
<organism evidence="3 4">
    <name type="scientific">Acinetobacter bohemicus</name>
    <dbReference type="NCBI Taxonomy" id="1435036"/>
    <lineage>
        <taxon>Bacteria</taxon>
        <taxon>Pseudomonadati</taxon>
        <taxon>Pseudomonadota</taxon>
        <taxon>Gammaproteobacteria</taxon>
        <taxon>Moraxellales</taxon>
        <taxon>Moraxellaceae</taxon>
        <taxon>Acinetobacter</taxon>
    </lineage>
</organism>
<evidence type="ECO:0000313" key="4">
    <source>
        <dbReference type="Proteomes" id="UP000182827"/>
    </source>
</evidence>
<protein>
    <submittedName>
        <fullName evidence="3">Relaxase/Mobilisation nuclease domain-containing protein</fullName>
    </submittedName>
</protein>
<feature type="domain" description="MobA/VirD2-like nuclease" evidence="2">
    <location>
        <begin position="55"/>
        <end position="128"/>
    </location>
</feature>